<keyword evidence="5" id="KW-0694">RNA-binding</keyword>
<dbReference type="Gene3D" id="3.30.230.10">
    <property type="match status" value="1"/>
</dbReference>
<dbReference type="Pfam" id="PF00825">
    <property type="entry name" value="Ribonuclease_P"/>
    <property type="match status" value="1"/>
</dbReference>
<evidence type="ECO:0000256" key="3">
    <source>
        <dbReference type="ARBA" id="ARBA00022759"/>
    </source>
</evidence>
<dbReference type="Proteomes" id="UP000319619">
    <property type="component" value="Unassembled WGS sequence"/>
</dbReference>
<dbReference type="GO" id="GO:0000049">
    <property type="term" value="F:tRNA binding"/>
    <property type="evidence" value="ECO:0007669"/>
    <property type="project" value="InterPro"/>
</dbReference>
<keyword evidence="4" id="KW-0378">Hydrolase</keyword>
<dbReference type="GO" id="GO:0004526">
    <property type="term" value="F:ribonuclease P activity"/>
    <property type="evidence" value="ECO:0007669"/>
    <property type="project" value="InterPro"/>
</dbReference>
<evidence type="ECO:0000256" key="1">
    <source>
        <dbReference type="ARBA" id="ARBA00022694"/>
    </source>
</evidence>
<dbReference type="InterPro" id="IPR000100">
    <property type="entry name" value="RNase_P"/>
</dbReference>
<evidence type="ECO:0000313" key="7">
    <source>
        <dbReference type="EMBL" id="TKJ42130.1"/>
    </source>
</evidence>
<proteinExistence type="predicted"/>
<evidence type="ECO:0000256" key="4">
    <source>
        <dbReference type="ARBA" id="ARBA00022801"/>
    </source>
</evidence>
<evidence type="ECO:0000256" key="6">
    <source>
        <dbReference type="SAM" id="MobiDB-lite"/>
    </source>
</evidence>
<accession>A0A532V4K6</accession>
<organism evidence="7 8">
    <name type="scientific">candidate division LCP-89 bacterium B3_LCP</name>
    <dbReference type="NCBI Taxonomy" id="2012998"/>
    <lineage>
        <taxon>Bacteria</taxon>
        <taxon>Pseudomonadati</taxon>
        <taxon>Bacteria division LCP-89</taxon>
    </lineage>
</organism>
<dbReference type="SUPFAM" id="SSF54211">
    <property type="entry name" value="Ribosomal protein S5 domain 2-like"/>
    <property type="match status" value="1"/>
</dbReference>
<dbReference type="GO" id="GO:0008033">
    <property type="term" value="P:tRNA processing"/>
    <property type="evidence" value="ECO:0007669"/>
    <property type="project" value="UniProtKB-KW"/>
</dbReference>
<name>A0A532V4K6_UNCL8</name>
<comment type="caution">
    <text evidence="7">The sequence shown here is derived from an EMBL/GenBank/DDBJ whole genome shotgun (WGS) entry which is preliminary data.</text>
</comment>
<keyword evidence="3" id="KW-0255">Endonuclease</keyword>
<evidence type="ECO:0000256" key="2">
    <source>
        <dbReference type="ARBA" id="ARBA00022722"/>
    </source>
</evidence>
<evidence type="ECO:0000256" key="5">
    <source>
        <dbReference type="ARBA" id="ARBA00022884"/>
    </source>
</evidence>
<reference evidence="7 8" key="1">
    <citation type="submission" date="2017-06" db="EMBL/GenBank/DDBJ databases">
        <title>Novel microbial phyla capable of carbon fixation and sulfur reduction in deep-sea sediments.</title>
        <authorList>
            <person name="Huang J."/>
            <person name="Baker B."/>
            <person name="Wang Y."/>
        </authorList>
    </citation>
    <scope>NUCLEOTIDE SEQUENCE [LARGE SCALE GENOMIC DNA]</scope>
    <source>
        <strain evidence="7">B3_LCP</strain>
    </source>
</reference>
<keyword evidence="2" id="KW-0540">Nuclease</keyword>
<protein>
    <submittedName>
        <fullName evidence="7">Uncharacterized protein</fullName>
    </submittedName>
</protein>
<dbReference type="AlphaFoldDB" id="A0A532V4K6"/>
<keyword evidence="1" id="KW-0819">tRNA processing</keyword>
<gene>
    <name evidence="7" type="ORF">CEE37_00190</name>
</gene>
<dbReference type="InterPro" id="IPR020568">
    <property type="entry name" value="Ribosomal_Su5_D2-typ_SF"/>
</dbReference>
<dbReference type="InterPro" id="IPR014721">
    <property type="entry name" value="Ribsml_uS5_D2-typ_fold_subgr"/>
</dbReference>
<evidence type="ECO:0000313" key="8">
    <source>
        <dbReference type="Proteomes" id="UP000319619"/>
    </source>
</evidence>
<feature type="region of interest" description="Disordered" evidence="6">
    <location>
        <begin position="1"/>
        <end position="22"/>
    </location>
</feature>
<sequence length="111" mass="12570">MSQDYAPETKNGHQRGAGTGEKGYSGWTDDFFLPGSAPRFAVLVGRKLGKAHVRNKHKRWAREVFRNNRDDFKKNGSLIVSFKQVFNDYWMVEEAILSAYQIAIENSGDSA</sequence>
<dbReference type="EMBL" id="NJBN01000001">
    <property type="protein sequence ID" value="TKJ42130.1"/>
    <property type="molecule type" value="Genomic_DNA"/>
</dbReference>